<name>A0A2I0VNK0_9ASPA</name>
<accession>A0A2I0VNK0</accession>
<dbReference type="AlphaFoldDB" id="A0A2I0VNK0"/>
<protein>
    <submittedName>
        <fullName evidence="1">Uncharacterized protein</fullName>
    </submittedName>
</protein>
<reference evidence="1 2" key="1">
    <citation type="journal article" date="2016" name="Sci. Rep.">
        <title>The Dendrobium catenatum Lindl. genome sequence provides insights into polysaccharide synthase, floral development and adaptive evolution.</title>
        <authorList>
            <person name="Zhang G.Q."/>
            <person name="Xu Q."/>
            <person name="Bian C."/>
            <person name="Tsai W.C."/>
            <person name="Yeh C.M."/>
            <person name="Liu K.W."/>
            <person name="Yoshida K."/>
            <person name="Zhang L.S."/>
            <person name="Chang S.B."/>
            <person name="Chen F."/>
            <person name="Shi Y."/>
            <person name="Su Y.Y."/>
            <person name="Zhang Y.Q."/>
            <person name="Chen L.J."/>
            <person name="Yin Y."/>
            <person name="Lin M."/>
            <person name="Huang H."/>
            <person name="Deng H."/>
            <person name="Wang Z.W."/>
            <person name="Zhu S.L."/>
            <person name="Zhao X."/>
            <person name="Deng C."/>
            <person name="Niu S.C."/>
            <person name="Huang J."/>
            <person name="Wang M."/>
            <person name="Liu G.H."/>
            <person name="Yang H.J."/>
            <person name="Xiao X.J."/>
            <person name="Hsiao Y.Y."/>
            <person name="Wu W.L."/>
            <person name="Chen Y.Y."/>
            <person name="Mitsuda N."/>
            <person name="Ohme-Takagi M."/>
            <person name="Luo Y.B."/>
            <person name="Van de Peer Y."/>
            <person name="Liu Z.J."/>
        </authorList>
    </citation>
    <scope>NUCLEOTIDE SEQUENCE [LARGE SCALE GENOMIC DNA]</scope>
    <source>
        <tissue evidence="1">The whole plant</tissue>
    </source>
</reference>
<proteinExistence type="predicted"/>
<dbReference type="Proteomes" id="UP000233837">
    <property type="component" value="Unassembled WGS sequence"/>
</dbReference>
<gene>
    <name evidence="1" type="ORF">MA16_Dca004604</name>
</gene>
<dbReference type="EMBL" id="KZ503378">
    <property type="protein sequence ID" value="PKU64989.1"/>
    <property type="molecule type" value="Genomic_DNA"/>
</dbReference>
<organism evidence="1 2">
    <name type="scientific">Dendrobium catenatum</name>
    <dbReference type="NCBI Taxonomy" id="906689"/>
    <lineage>
        <taxon>Eukaryota</taxon>
        <taxon>Viridiplantae</taxon>
        <taxon>Streptophyta</taxon>
        <taxon>Embryophyta</taxon>
        <taxon>Tracheophyta</taxon>
        <taxon>Spermatophyta</taxon>
        <taxon>Magnoliopsida</taxon>
        <taxon>Liliopsida</taxon>
        <taxon>Asparagales</taxon>
        <taxon>Orchidaceae</taxon>
        <taxon>Epidendroideae</taxon>
        <taxon>Malaxideae</taxon>
        <taxon>Dendrobiinae</taxon>
        <taxon>Dendrobium</taxon>
    </lineage>
</organism>
<sequence length="335" mass="37443">MKDEDWRRCLGTLLGATFVNPSHKLPLISSSLSFPLPHSPLGSLKLRHQMASGDDCQRGLIKNIFCRRSKKITVSSSNSSAHYNTTSAHYNTTSTDYRWTFLPVAVEQATNGRMLIELDGDIPYPADIKSHAAEDEFQFDQNVNQSGSQVDQSAGPSPESLIYQQVQVEVFSIPPQSHYFLNISKVKIGVQIDGTFMDSDRRLWQKVIDCRRGNDWDSDASNGSQRSCECGYVVQLGRKVAWSQEYRLISLRREFGTTGREASKEDDREISLDDQANFQSSRSSSGRWVGRGKLQRSIEVLFLLQDEAKGVGFSALSGVEKRRCFVRASPPSCGG</sequence>
<evidence type="ECO:0000313" key="2">
    <source>
        <dbReference type="Proteomes" id="UP000233837"/>
    </source>
</evidence>
<keyword evidence="2" id="KW-1185">Reference proteome</keyword>
<evidence type="ECO:0000313" key="1">
    <source>
        <dbReference type="EMBL" id="PKU64989.1"/>
    </source>
</evidence>
<reference evidence="1 2" key="2">
    <citation type="journal article" date="2017" name="Nature">
        <title>The Apostasia genome and the evolution of orchids.</title>
        <authorList>
            <person name="Zhang G.Q."/>
            <person name="Liu K.W."/>
            <person name="Li Z."/>
            <person name="Lohaus R."/>
            <person name="Hsiao Y.Y."/>
            <person name="Niu S.C."/>
            <person name="Wang J.Y."/>
            <person name="Lin Y.C."/>
            <person name="Xu Q."/>
            <person name="Chen L.J."/>
            <person name="Yoshida K."/>
            <person name="Fujiwara S."/>
            <person name="Wang Z.W."/>
            <person name="Zhang Y.Q."/>
            <person name="Mitsuda N."/>
            <person name="Wang M."/>
            <person name="Liu G.H."/>
            <person name="Pecoraro L."/>
            <person name="Huang H.X."/>
            <person name="Xiao X.J."/>
            <person name="Lin M."/>
            <person name="Wu X.Y."/>
            <person name="Wu W.L."/>
            <person name="Chen Y.Y."/>
            <person name="Chang S.B."/>
            <person name="Sakamoto S."/>
            <person name="Ohme-Takagi M."/>
            <person name="Yagi M."/>
            <person name="Zeng S.J."/>
            <person name="Shen C.Y."/>
            <person name="Yeh C.M."/>
            <person name="Luo Y.B."/>
            <person name="Tsai W.C."/>
            <person name="Van de Peer Y."/>
            <person name="Liu Z.J."/>
        </authorList>
    </citation>
    <scope>NUCLEOTIDE SEQUENCE [LARGE SCALE GENOMIC DNA]</scope>
    <source>
        <tissue evidence="1">The whole plant</tissue>
    </source>
</reference>